<sequence>QSDVEESEVDRAPEESGDEKESVGVLAQLSSFQRNESFKFPVGFNLVDFLLQFGLLTGHYWLQSMIE</sequence>
<dbReference type="EMBL" id="JAHRHJ020000011">
    <property type="protein sequence ID" value="KAH9295909.1"/>
    <property type="molecule type" value="Genomic_DNA"/>
</dbReference>
<comment type="caution">
    <text evidence="3">The sequence shown here is derived from an EMBL/GenBank/DDBJ whole genome shotgun (WGS) entry which is preliminary data.</text>
</comment>
<feature type="non-terminal residue" evidence="3">
    <location>
        <position position="67"/>
    </location>
</feature>
<reference evidence="3 4" key="1">
    <citation type="journal article" date="2021" name="Nat. Plants">
        <title>The Taxus genome provides insights into paclitaxel biosynthesis.</title>
        <authorList>
            <person name="Xiong X."/>
            <person name="Gou J."/>
            <person name="Liao Q."/>
            <person name="Li Y."/>
            <person name="Zhou Q."/>
            <person name="Bi G."/>
            <person name="Li C."/>
            <person name="Du R."/>
            <person name="Wang X."/>
            <person name="Sun T."/>
            <person name="Guo L."/>
            <person name="Liang H."/>
            <person name="Lu P."/>
            <person name="Wu Y."/>
            <person name="Zhang Z."/>
            <person name="Ro D.K."/>
            <person name="Shang Y."/>
            <person name="Huang S."/>
            <person name="Yan J."/>
        </authorList>
    </citation>
    <scope>NUCLEOTIDE SEQUENCE [LARGE SCALE GENOMIC DNA]</scope>
    <source>
        <strain evidence="3">Ta-2019</strain>
    </source>
</reference>
<evidence type="ECO:0000313" key="3">
    <source>
        <dbReference type="EMBL" id="KAH9295909.1"/>
    </source>
</evidence>
<keyword evidence="2" id="KW-1133">Transmembrane helix</keyword>
<feature type="transmembrane region" description="Helical" evidence="2">
    <location>
        <begin position="42"/>
        <end position="62"/>
    </location>
</feature>
<feature type="region of interest" description="Disordered" evidence="1">
    <location>
        <begin position="1"/>
        <end position="23"/>
    </location>
</feature>
<feature type="compositionally biased region" description="Basic and acidic residues" evidence="1">
    <location>
        <begin position="9"/>
        <end position="22"/>
    </location>
</feature>
<evidence type="ECO:0000256" key="2">
    <source>
        <dbReference type="SAM" id="Phobius"/>
    </source>
</evidence>
<dbReference type="Proteomes" id="UP000824469">
    <property type="component" value="Unassembled WGS sequence"/>
</dbReference>
<gene>
    <name evidence="3" type="ORF">KI387_039497</name>
</gene>
<keyword evidence="2" id="KW-0472">Membrane</keyword>
<accession>A0AA38CE33</accession>
<feature type="non-terminal residue" evidence="3">
    <location>
        <position position="1"/>
    </location>
</feature>
<proteinExistence type="predicted"/>
<keyword evidence="4" id="KW-1185">Reference proteome</keyword>
<protein>
    <submittedName>
        <fullName evidence="3">Uncharacterized protein</fullName>
    </submittedName>
</protein>
<dbReference type="AlphaFoldDB" id="A0AA38CE33"/>
<name>A0AA38CE33_TAXCH</name>
<keyword evidence="2" id="KW-0812">Transmembrane</keyword>
<organism evidence="3 4">
    <name type="scientific">Taxus chinensis</name>
    <name type="common">Chinese yew</name>
    <name type="synonym">Taxus wallichiana var. chinensis</name>
    <dbReference type="NCBI Taxonomy" id="29808"/>
    <lineage>
        <taxon>Eukaryota</taxon>
        <taxon>Viridiplantae</taxon>
        <taxon>Streptophyta</taxon>
        <taxon>Embryophyta</taxon>
        <taxon>Tracheophyta</taxon>
        <taxon>Spermatophyta</taxon>
        <taxon>Pinopsida</taxon>
        <taxon>Pinidae</taxon>
        <taxon>Conifers II</taxon>
        <taxon>Cupressales</taxon>
        <taxon>Taxaceae</taxon>
        <taxon>Taxus</taxon>
    </lineage>
</organism>
<evidence type="ECO:0000256" key="1">
    <source>
        <dbReference type="SAM" id="MobiDB-lite"/>
    </source>
</evidence>
<evidence type="ECO:0000313" key="4">
    <source>
        <dbReference type="Proteomes" id="UP000824469"/>
    </source>
</evidence>